<accession>A0A225UG76</accession>
<keyword evidence="2" id="KW-1185">Reference proteome</keyword>
<dbReference type="AlphaFoldDB" id="A0A225UG76"/>
<proteinExistence type="predicted"/>
<name>A0A225UG76_9STRA</name>
<reference evidence="2" key="1">
    <citation type="submission" date="2017-03" db="EMBL/GenBank/DDBJ databases">
        <title>Phytopthora megakarya and P. palmivora, two closely related causual agents of cacao black pod achieved similar genome size and gene model numbers by different mechanisms.</title>
        <authorList>
            <person name="Ali S."/>
            <person name="Shao J."/>
            <person name="Larry D.J."/>
            <person name="Kronmiller B."/>
            <person name="Shen D."/>
            <person name="Strem M.D."/>
            <person name="Melnick R.L."/>
            <person name="Guiltinan M.J."/>
            <person name="Tyler B.M."/>
            <person name="Meinhardt L.W."/>
            <person name="Bailey B.A."/>
        </authorList>
    </citation>
    <scope>NUCLEOTIDE SEQUENCE [LARGE SCALE GENOMIC DNA]</scope>
    <source>
        <strain evidence="2">zdho120</strain>
    </source>
</reference>
<sequence length="91" mass="10316">MIFPKRWIDMAAMFDSLGADLLYFDCNIIASIMDRDCSATSAKNPNIIQGVWGFIDGTVRPIYRPEMDQEAVYNGQKRVHAIKSRTIITSD</sequence>
<evidence type="ECO:0000313" key="2">
    <source>
        <dbReference type="Proteomes" id="UP000198211"/>
    </source>
</evidence>
<protein>
    <submittedName>
        <fullName evidence="1">Uncharacterized protein</fullName>
    </submittedName>
</protein>
<gene>
    <name evidence="1" type="ORF">PHMEG_00039045</name>
</gene>
<dbReference type="Proteomes" id="UP000198211">
    <property type="component" value="Unassembled WGS sequence"/>
</dbReference>
<dbReference type="OrthoDB" id="5946828at2759"/>
<dbReference type="EMBL" id="NBNE01018826">
    <property type="protein sequence ID" value="OWY92094.1"/>
    <property type="molecule type" value="Genomic_DNA"/>
</dbReference>
<evidence type="ECO:0000313" key="1">
    <source>
        <dbReference type="EMBL" id="OWY92094.1"/>
    </source>
</evidence>
<organism evidence="1 2">
    <name type="scientific">Phytophthora megakarya</name>
    <dbReference type="NCBI Taxonomy" id="4795"/>
    <lineage>
        <taxon>Eukaryota</taxon>
        <taxon>Sar</taxon>
        <taxon>Stramenopiles</taxon>
        <taxon>Oomycota</taxon>
        <taxon>Peronosporomycetes</taxon>
        <taxon>Peronosporales</taxon>
        <taxon>Peronosporaceae</taxon>
        <taxon>Phytophthora</taxon>
    </lineage>
</organism>
<comment type="caution">
    <text evidence="1">The sequence shown here is derived from an EMBL/GenBank/DDBJ whole genome shotgun (WGS) entry which is preliminary data.</text>
</comment>